<comment type="caution">
    <text evidence="10">The sequence shown here is derived from an EMBL/GenBank/DDBJ whole genome shotgun (WGS) entry which is preliminary data.</text>
</comment>
<reference evidence="10 11" key="1">
    <citation type="journal article" date="2014" name="Int. J. Syst. Evol. Microbiol.">
        <title>Nocardioides zeae sp. nov., isolated from the stem of Zea mays.</title>
        <authorList>
            <person name="Glaeser S.P."/>
            <person name="McInroy J.A."/>
            <person name="Busse H.J."/>
            <person name="Kampfer P."/>
        </authorList>
    </citation>
    <scope>NUCLEOTIDE SEQUENCE [LARGE SCALE GENOMIC DNA]</scope>
    <source>
        <strain evidence="10 11">JCM 30728</strain>
    </source>
</reference>
<dbReference type="NCBIfam" id="TIGR01726">
    <property type="entry name" value="HEQRo_perm_3TM"/>
    <property type="match status" value="1"/>
</dbReference>
<evidence type="ECO:0000256" key="6">
    <source>
        <dbReference type="ARBA" id="ARBA00022989"/>
    </source>
</evidence>
<comment type="similarity">
    <text evidence="8">Belongs to the binding-protein-dependent transport system permease family.</text>
</comment>
<keyword evidence="6 8" id="KW-1133">Transmembrane helix</keyword>
<protein>
    <submittedName>
        <fullName evidence="10">Amino acid ABC transporter permease</fullName>
    </submittedName>
</protein>
<dbReference type="CDD" id="cd06261">
    <property type="entry name" value="TM_PBP2"/>
    <property type="match status" value="1"/>
</dbReference>
<dbReference type="PANTHER" id="PTHR30614">
    <property type="entry name" value="MEMBRANE COMPONENT OF AMINO ACID ABC TRANSPORTER"/>
    <property type="match status" value="1"/>
</dbReference>
<dbReference type="Pfam" id="PF00528">
    <property type="entry name" value="BPD_transp_1"/>
    <property type="match status" value="1"/>
</dbReference>
<proteinExistence type="inferred from homology"/>
<sequence>MSTWIELFPDLLPGLWVTIKLTLLALGLGLPCGVVLAGLSAAPSRWVRWPVIVVVEIGRGVPGLIVLYLVYRGLPQVDVVLSAFLSAGVGLAFSTAAYTAEIIRAGIAAVPVGHREAARALSLSPLQEFRLVVLPQALRTVIAPLVGFSIILYQGTSLAYAISVPELLSRAYNAASITFQFGAALTLAGAMYAVVSLTATALAGARSRERVL</sequence>
<dbReference type="PROSITE" id="PS50928">
    <property type="entry name" value="ABC_TM1"/>
    <property type="match status" value="1"/>
</dbReference>
<evidence type="ECO:0000256" key="4">
    <source>
        <dbReference type="ARBA" id="ARBA00022692"/>
    </source>
</evidence>
<keyword evidence="3" id="KW-1003">Cell membrane</keyword>
<keyword evidence="5" id="KW-0029">Amino-acid transport</keyword>
<keyword evidence="2 8" id="KW-0813">Transport</keyword>
<feature type="domain" description="ABC transmembrane type-1" evidence="9">
    <location>
        <begin position="15"/>
        <end position="203"/>
    </location>
</feature>
<evidence type="ECO:0000313" key="11">
    <source>
        <dbReference type="Proteomes" id="UP000468687"/>
    </source>
</evidence>
<gene>
    <name evidence="10" type="ORF">G3T38_20525</name>
</gene>
<dbReference type="GO" id="GO:0006865">
    <property type="term" value="P:amino acid transport"/>
    <property type="evidence" value="ECO:0007669"/>
    <property type="project" value="UniProtKB-KW"/>
</dbReference>
<keyword evidence="7 8" id="KW-0472">Membrane</keyword>
<keyword evidence="11" id="KW-1185">Reference proteome</keyword>
<evidence type="ECO:0000256" key="2">
    <source>
        <dbReference type="ARBA" id="ARBA00022448"/>
    </source>
</evidence>
<evidence type="ECO:0000256" key="1">
    <source>
        <dbReference type="ARBA" id="ARBA00004651"/>
    </source>
</evidence>
<dbReference type="GO" id="GO:0043190">
    <property type="term" value="C:ATP-binding cassette (ABC) transporter complex"/>
    <property type="evidence" value="ECO:0007669"/>
    <property type="project" value="InterPro"/>
</dbReference>
<evidence type="ECO:0000256" key="7">
    <source>
        <dbReference type="ARBA" id="ARBA00023136"/>
    </source>
</evidence>
<feature type="transmembrane region" description="Helical" evidence="8">
    <location>
        <begin position="182"/>
        <end position="205"/>
    </location>
</feature>
<accession>A0A6P0HPM1</accession>
<feature type="transmembrane region" description="Helical" evidence="8">
    <location>
        <begin position="15"/>
        <end position="39"/>
    </location>
</feature>
<dbReference type="PANTHER" id="PTHR30614:SF0">
    <property type="entry name" value="L-CYSTINE TRANSPORT SYSTEM PERMEASE PROTEIN TCYL"/>
    <property type="match status" value="1"/>
</dbReference>
<dbReference type="InterPro" id="IPR010065">
    <property type="entry name" value="AA_ABC_transptr_permease_3TM"/>
</dbReference>
<dbReference type="InterPro" id="IPR000515">
    <property type="entry name" value="MetI-like"/>
</dbReference>
<dbReference type="AlphaFoldDB" id="A0A6P0HPM1"/>
<keyword evidence="4 8" id="KW-0812">Transmembrane</keyword>
<dbReference type="EMBL" id="JAAGXA010000025">
    <property type="protein sequence ID" value="NEN80642.1"/>
    <property type="molecule type" value="Genomic_DNA"/>
</dbReference>
<dbReference type="Gene3D" id="1.10.3720.10">
    <property type="entry name" value="MetI-like"/>
    <property type="match status" value="1"/>
</dbReference>
<evidence type="ECO:0000256" key="3">
    <source>
        <dbReference type="ARBA" id="ARBA00022475"/>
    </source>
</evidence>
<name>A0A6P0HPM1_9ACTN</name>
<dbReference type="SUPFAM" id="SSF161098">
    <property type="entry name" value="MetI-like"/>
    <property type="match status" value="1"/>
</dbReference>
<evidence type="ECO:0000256" key="5">
    <source>
        <dbReference type="ARBA" id="ARBA00022970"/>
    </source>
</evidence>
<comment type="subcellular location">
    <subcellularLocation>
        <location evidence="1 8">Cell membrane</location>
        <topology evidence="1 8">Multi-pass membrane protein</topology>
    </subcellularLocation>
</comment>
<organism evidence="10 11">
    <name type="scientific">Nocardioides zeae</name>
    <dbReference type="NCBI Taxonomy" id="1457234"/>
    <lineage>
        <taxon>Bacteria</taxon>
        <taxon>Bacillati</taxon>
        <taxon>Actinomycetota</taxon>
        <taxon>Actinomycetes</taxon>
        <taxon>Propionibacteriales</taxon>
        <taxon>Nocardioidaceae</taxon>
        <taxon>Nocardioides</taxon>
    </lineage>
</organism>
<dbReference type="Proteomes" id="UP000468687">
    <property type="component" value="Unassembled WGS sequence"/>
</dbReference>
<feature type="transmembrane region" description="Helical" evidence="8">
    <location>
        <begin position="77"/>
        <end position="98"/>
    </location>
</feature>
<evidence type="ECO:0000259" key="9">
    <source>
        <dbReference type="PROSITE" id="PS50928"/>
    </source>
</evidence>
<evidence type="ECO:0000313" key="10">
    <source>
        <dbReference type="EMBL" id="NEN80642.1"/>
    </source>
</evidence>
<feature type="transmembrane region" description="Helical" evidence="8">
    <location>
        <begin position="51"/>
        <end position="71"/>
    </location>
</feature>
<dbReference type="GO" id="GO:0022857">
    <property type="term" value="F:transmembrane transporter activity"/>
    <property type="evidence" value="ECO:0007669"/>
    <property type="project" value="InterPro"/>
</dbReference>
<evidence type="ECO:0000256" key="8">
    <source>
        <dbReference type="RuleBase" id="RU363032"/>
    </source>
</evidence>
<dbReference type="InterPro" id="IPR043429">
    <property type="entry name" value="ArtM/GltK/GlnP/TcyL/YhdX-like"/>
</dbReference>
<dbReference type="InterPro" id="IPR035906">
    <property type="entry name" value="MetI-like_sf"/>
</dbReference>
<dbReference type="RefSeq" id="WP_163774730.1">
    <property type="nucleotide sequence ID" value="NZ_JAAGXA010000025.1"/>
</dbReference>
<feature type="transmembrane region" description="Helical" evidence="8">
    <location>
        <begin position="140"/>
        <end position="162"/>
    </location>
</feature>